<organism evidence="1 2">
    <name type="scientific">Lagenidium giganteum</name>
    <dbReference type="NCBI Taxonomy" id="4803"/>
    <lineage>
        <taxon>Eukaryota</taxon>
        <taxon>Sar</taxon>
        <taxon>Stramenopiles</taxon>
        <taxon>Oomycota</taxon>
        <taxon>Peronosporomycetes</taxon>
        <taxon>Pythiales</taxon>
        <taxon>Pythiaceae</taxon>
    </lineage>
</organism>
<reference evidence="1" key="2">
    <citation type="journal article" date="2023" name="Microbiol Resour">
        <title>Decontamination and Annotation of the Draft Genome Sequence of the Oomycete Lagenidium giganteum ARSEF 373.</title>
        <authorList>
            <person name="Morgan W.R."/>
            <person name="Tartar A."/>
        </authorList>
    </citation>
    <scope>NUCLEOTIDE SEQUENCE</scope>
    <source>
        <strain evidence="1">ARSEF 373</strain>
    </source>
</reference>
<sequence>LGRVVAGLPQYKPEFAVLPPHFDASHDELVSATIAHMFPMLSQDQQLRGVLHLCLASLVYHSNALRRTLPPTHQLLHAYVFRELTTMHRLRQVVTLNESVALRPIGTPPHIEMYQRQMTRPSSFNHQAADDIRVVATATVVEEVPASASATPFTLHTWGGGLHKLPEDFTFPRVDVLVEWKLWWFGNKERSTAHPTNPLMPAILLL</sequence>
<reference evidence="1" key="1">
    <citation type="submission" date="2022-11" db="EMBL/GenBank/DDBJ databases">
        <authorList>
            <person name="Morgan W.R."/>
            <person name="Tartar A."/>
        </authorList>
    </citation>
    <scope>NUCLEOTIDE SEQUENCE</scope>
    <source>
        <strain evidence="1">ARSEF 373</strain>
    </source>
</reference>
<feature type="non-terminal residue" evidence="1">
    <location>
        <position position="1"/>
    </location>
</feature>
<dbReference type="AlphaFoldDB" id="A0AAV2Z1Q5"/>
<gene>
    <name evidence="1" type="ORF">N0F65_005416</name>
</gene>
<dbReference type="Proteomes" id="UP001146120">
    <property type="component" value="Unassembled WGS sequence"/>
</dbReference>
<protein>
    <submittedName>
        <fullName evidence="1">Uncharacterized protein</fullName>
    </submittedName>
</protein>
<keyword evidence="2" id="KW-1185">Reference proteome</keyword>
<comment type="caution">
    <text evidence="1">The sequence shown here is derived from an EMBL/GenBank/DDBJ whole genome shotgun (WGS) entry which is preliminary data.</text>
</comment>
<evidence type="ECO:0000313" key="2">
    <source>
        <dbReference type="Proteomes" id="UP001146120"/>
    </source>
</evidence>
<proteinExistence type="predicted"/>
<accession>A0AAV2Z1Q5</accession>
<name>A0AAV2Z1Q5_9STRA</name>
<evidence type="ECO:0000313" key="1">
    <source>
        <dbReference type="EMBL" id="DAZ99544.1"/>
    </source>
</evidence>
<dbReference type="EMBL" id="DAKRPA010000081">
    <property type="protein sequence ID" value="DAZ99544.1"/>
    <property type="molecule type" value="Genomic_DNA"/>
</dbReference>